<dbReference type="SUPFAM" id="SSF51445">
    <property type="entry name" value="(Trans)glycosidases"/>
    <property type="match status" value="1"/>
</dbReference>
<feature type="active site" description="Proton donor" evidence="4">
    <location>
        <position position="467"/>
    </location>
</feature>
<feature type="domain" description="GH26" evidence="5">
    <location>
        <begin position="307"/>
        <end position="614"/>
    </location>
</feature>
<proteinExistence type="inferred from homology"/>
<name>C5BUE9_TERTT</name>
<evidence type="ECO:0000256" key="3">
    <source>
        <dbReference type="ARBA" id="ARBA00023295"/>
    </source>
</evidence>
<evidence type="ECO:0000313" key="6">
    <source>
        <dbReference type="EMBL" id="ACR12491.1"/>
    </source>
</evidence>
<dbReference type="CAZy" id="CBM35">
    <property type="family name" value="Carbohydrate-Binding Module Family 35"/>
</dbReference>
<gene>
    <name evidence="6" type="ordered locus">TERTU_4094</name>
</gene>
<dbReference type="Gene3D" id="3.20.20.80">
    <property type="entry name" value="Glycosidases"/>
    <property type="match status" value="1"/>
</dbReference>
<evidence type="ECO:0000256" key="4">
    <source>
        <dbReference type="PROSITE-ProRule" id="PRU01100"/>
    </source>
</evidence>
<evidence type="ECO:0000256" key="1">
    <source>
        <dbReference type="ARBA" id="ARBA00007754"/>
    </source>
</evidence>
<dbReference type="GO" id="GO:0016985">
    <property type="term" value="F:mannan endo-1,4-beta-mannosidase activity"/>
    <property type="evidence" value="ECO:0007669"/>
    <property type="project" value="InterPro"/>
</dbReference>
<dbReference type="CAZy" id="GH26">
    <property type="family name" value="Glycoside Hydrolase Family 26"/>
</dbReference>
<dbReference type="PROSITE" id="PS51764">
    <property type="entry name" value="GH26"/>
    <property type="match status" value="1"/>
</dbReference>
<dbReference type="InterPro" id="IPR000805">
    <property type="entry name" value="Glyco_hydro_26"/>
</dbReference>
<keyword evidence="3 4" id="KW-0326">Glycosidase</keyword>
<dbReference type="RefSeq" id="WP_015818603.1">
    <property type="nucleotide sequence ID" value="NC_012997.1"/>
</dbReference>
<dbReference type="InterPro" id="IPR008979">
    <property type="entry name" value="Galactose-bd-like_sf"/>
</dbReference>
<feature type="active site" description="Nucleophile" evidence="4">
    <location>
        <position position="564"/>
    </location>
</feature>
<dbReference type="OrthoDB" id="9816550at2"/>
<dbReference type="PANTHER" id="PTHR40079:SF4">
    <property type="entry name" value="GH26 DOMAIN-CONTAINING PROTEIN-RELATED"/>
    <property type="match status" value="1"/>
</dbReference>
<dbReference type="Proteomes" id="UP000009080">
    <property type="component" value="Chromosome"/>
</dbReference>
<evidence type="ECO:0000256" key="2">
    <source>
        <dbReference type="ARBA" id="ARBA00022801"/>
    </source>
</evidence>
<dbReference type="InterPro" id="IPR049475">
    <property type="entry name" value="Mann_GBD_bact"/>
</dbReference>
<dbReference type="SUPFAM" id="SSF49785">
    <property type="entry name" value="Galactose-binding domain-like"/>
    <property type="match status" value="3"/>
</dbReference>
<keyword evidence="2 4" id="KW-0378">Hydrolase</keyword>
<evidence type="ECO:0000259" key="5">
    <source>
        <dbReference type="PROSITE" id="PS51764"/>
    </source>
</evidence>
<sequence length="1102" mass="118154">MFTGFYWRMLAIGCLSVITAVGLSGCGGSVEQSAIDNSDQSYQVEERPLGIIAGESLEIPLGESATLSGRIVGYPRDGLSVRWVQTSGPEVELTGDTSWNSNTITFTTPATTDNGVLTYRFEIQGVDADGVVATDADGNDLRANASVVAFDPARALTFEAEDQEVATLTGGASLVHPGDDQFISGASGDAMTADLTPGQGVDFRFVVASENAGFYALTLRYGIGLGYGGKNAIVTVNDVPTEVVLSVEGQIAEIKVGTFKFAAGEHHIRVADGWNYYRLDSLLLFPAAAPPIPLAVPPAPINAQASQAAIDLKTYLTETYTKGILSGQQSAIYDGSNALEEHAYIEAEGGKTPAIYAFDYMDYSASRAARGTLNTGLTEAALQVRESGAILSASWHWNAPLDLLDTDEQPWYKGFYSAATNFDLTKALTEDSSAEHAALMADLRIIADELTTLRDADVPLLWRPLHEAEGEWFWWGAHGPENFKALWHLMYVYFTQERELNNLLWVYSATGELSSDWYPGDAYVDIVGFDGYDSSANGEDAIFKSQWDTLLTRFNGKKLIALTETGYVPDVEAMAAADVWWSYFSTWSSGDGWGPQFSNHTAARYNAAVTVNAGDLPAKVSGGVGPTTPGVFASFDDAALFNAQVNWSAAVTAGVAVQSQWVGGGFRALRANLDLPAAGQALGETPTSVIMQTWEPQSGEGMHALELIANAQNAGDSVTAKLWAKDASGNWKDTGAQAIANGGVSLVLDLTGSEFDFSSITSFGVQFENFDAASTAAEFFIDEILLRDAEGDETAITRFEQSAGFVGQLDWREHAGYGISNRWAAEGAQSLGFIFSPAQKTDWGDYPSAVLQRYPEGGVDVSSVQTLSIAVHTGTGGDGVTGKLWVKDAAGNWLDSGAVNVGDAHVLSIDISSIDTLSGFGVQFENFSLSAPTVEVFIDKVSLDDSNYESFEELGEWEAQADWQPIAAAEIQQNTGEQNTRALVLRMDASQKTDWAENPSVVLQTYPQINVRDIAELQVWVNSRGAGTGVTAKLFVKHGENWTWVNAEPVVIPAGGATLTLDVRDYSVIAGWGVQFEAFDTSATQAEFVVDSVVFTATEESE</sequence>
<dbReference type="Pfam" id="PF02156">
    <property type="entry name" value="Glyco_hydro_26"/>
    <property type="match status" value="1"/>
</dbReference>
<dbReference type="EMBL" id="CP001614">
    <property type="protein sequence ID" value="ACR12491.1"/>
    <property type="molecule type" value="Genomic_DNA"/>
</dbReference>
<dbReference type="GO" id="GO:0006080">
    <property type="term" value="P:substituted mannan metabolic process"/>
    <property type="evidence" value="ECO:0007669"/>
    <property type="project" value="InterPro"/>
</dbReference>
<protein>
    <submittedName>
        <fullName evidence="6">Glycoside hydrolase family 26 domain protein</fullName>
        <ecNumber evidence="6">3.2.1.-</ecNumber>
    </submittedName>
</protein>
<dbReference type="eggNOG" id="COG4124">
    <property type="taxonomic scope" value="Bacteria"/>
</dbReference>
<dbReference type="KEGG" id="ttu:TERTU_4094"/>
<dbReference type="InterPro" id="IPR017853">
    <property type="entry name" value="GH"/>
</dbReference>
<dbReference type="AlphaFoldDB" id="C5BUE9"/>
<dbReference type="EC" id="3.2.1.-" evidence="6"/>
<organism evidence="6 7">
    <name type="scientific">Teredinibacter turnerae (strain ATCC 39867 / T7901)</name>
    <dbReference type="NCBI Taxonomy" id="377629"/>
    <lineage>
        <taxon>Bacteria</taxon>
        <taxon>Pseudomonadati</taxon>
        <taxon>Pseudomonadota</taxon>
        <taxon>Gammaproteobacteria</taxon>
        <taxon>Cellvibrionales</taxon>
        <taxon>Cellvibrionaceae</taxon>
        <taxon>Teredinibacter</taxon>
    </lineage>
</organism>
<dbReference type="Pfam" id="PF21253">
    <property type="entry name" value="Mann_GBD_bact"/>
    <property type="match status" value="2"/>
</dbReference>
<dbReference type="PANTHER" id="PTHR40079">
    <property type="entry name" value="MANNAN ENDO-1,4-BETA-MANNOSIDASE E-RELATED"/>
    <property type="match status" value="1"/>
</dbReference>
<dbReference type="HOGENOM" id="CLU_288820_0_0_6"/>
<evidence type="ECO:0000313" key="7">
    <source>
        <dbReference type="Proteomes" id="UP000009080"/>
    </source>
</evidence>
<reference evidence="6 7" key="1">
    <citation type="journal article" date="2009" name="PLoS ONE">
        <title>The complete genome of Teredinibacter turnerae T7901: an intracellular endosymbiont of marine wood-boring bivalves (shipworms).</title>
        <authorList>
            <person name="Yang J.C."/>
            <person name="Madupu R."/>
            <person name="Durkin A.S."/>
            <person name="Ekborg N.A."/>
            <person name="Pedamallu C.S."/>
            <person name="Hostetler J.B."/>
            <person name="Radune D."/>
            <person name="Toms B.S."/>
            <person name="Henrissat B."/>
            <person name="Coutinho P.M."/>
            <person name="Schwarz S."/>
            <person name="Field L."/>
            <person name="Trindade-Silva A.E."/>
            <person name="Soares C.A.G."/>
            <person name="Elshahawi S."/>
            <person name="Hanora A."/>
            <person name="Schmidt E.W."/>
            <person name="Haygood M.G."/>
            <person name="Posfai J."/>
            <person name="Benner J."/>
            <person name="Madinger C."/>
            <person name="Nove J."/>
            <person name="Anton B."/>
            <person name="Chaudhary K."/>
            <person name="Foster J."/>
            <person name="Holman A."/>
            <person name="Kumar S."/>
            <person name="Lessard P.A."/>
            <person name="Luyten Y.A."/>
            <person name="Slatko B."/>
            <person name="Wood N."/>
            <person name="Wu B."/>
            <person name="Teplitski M."/>
            <person name="Mougous J.D."/>
            <person name="Ward N."/>
            <person name="Eisen J.A."/>
            <person name="Badger J.H."/>
            <person name="Distel D.L."/>
        </authorList>
    </citation>
    <scope>NUCLEOTIDE SEQUENCE [LARGE SCALE GENOMIC DNA]</scope>
    <source>
        <strain evidence="7">ATCC 39867 / T7901</strain>
    </source>
</reference>
<dbReference type="InterPro" id="IPR022790">
    <property type="entry name" value="GH26_dom"/>
</dbReference>
<dbReference type="STRING" id="377629.TERTU_4094"/>
<dbReference type="Gene3D" id="2.60.120.260">
    <property type="entry name" value="Galactose-binding domain-like"/>
    <property type="match status" value="4"/>
</dbReference>
<accession>C5BUE9</accession>
<keyword evidence="7" id="KW-1185">Reference proteome</keyword>
<comment type="similarity">
    <text evidence="1 4">Belongs to the glycosyl hydrolase 26 family.</text>
</comment>
<dbReference type="PRINTS" id="PR00739">
    <property type="entry name" value="GLHYDRLASE26"/>
</dbReference>